<keyword evidence="4" id="KW-1185">Reference proteome</keyword>
<evidence type="ECO:0000256" key="1">
    <source>
        <dbReference type="ARBA" id="ARBA00035885"/>
    </source>
</evidence>
<dbReference type="InterPro" id="IPR002589">
    <property type="entry name" value="Macro_dom"/>
</dbReference>
<protein>
    <submittedName>
        <fullName evidence="3">Macro domain-containing protein</fullName>
    </submittedName>
</protein>
<dbReference type="Gene3D" id="3.40.220.10">
    <property type="entry name" value="Leucine Aminopeptidase, subunit E, domain 1"/>
    <property type="match status" value="1"/>
</dbReference>
<evidence type="ECO:0000313" key="3">
    <source>
        <dbReference type="EMBL" id="WNM59243.1"/>
    </source>
</evidence>
<comment type="catalytic activity">
    <reaction evidence="1">
        <text>an N-(ADP-alpha-D-ribosyl)-thymidine in DNA + H2O = a thymidine in DNA + ADP-D-ribose</text>
        <dbReference type="Rhea" id="RHEA:71655"/>
        <dbReference type="Rhea" id="RHEA-COMP:13556"/>
        <dbReference type="Rhea" id="RHEA-COMP:18051"/>
        <dbReference type="ChEBI" id="CHEBI:15377"/>
        <dbReference type="ChEBI" id="CHEBI:57967"/>
        <dbReference type="ChEBI" id="CHEBI:137386"/>
        <dbReference type="ChEBI" id="CHEBI:191199"/>
    </reaction>
    <physiologicalReaction direction="left-to-right" evidence="1">
        <dbReference type="Rhea" id="RHEA:71656"/>
    </physiologicalReaction>
</comment>
<dbReference type="AlphaFoldDB" id="A0AA96GCH1"/>
<dbReference type="Pfam" id="PF01661">
    <property type="entry name" value="Macro"/>
    <property type="match status" value="1"/>
</dbReference>
<gene>
    <name evidence="3" type="ORF">PP769_05610</name>
</gene>
<evidence type="ECO:0000259" key="2">
    <source>
        <dbReference type="PROSITE" id="PS51154"/>
    </source>
</evidence>
<dbReference type="PANTHER" id="PTHR12521">
    <property type="entry name" value="PROTEIN C6ORF130"/>
    <property type="match status" value="1"/>
</dbReference>
<dbReference type="Proteomes" id="UP001302719">
    <property type="component" value="Chromosome"/>
</dbReference>
<dbReference type="GO" id="GO:0140291">
    <property type="term" value="P:peptidyl-glutamate ADP-deribosylation"/>
    <property type="evidence" value="ECO:0007669"/>
    <property type="project" value="TreeGrafter"/>
</dbReference>
<organism evidence="3 4">
    <name type="scientific">Candidatus Nitrospira allomarina</name>
    <dbReference type="NCBI Taxonomy" id="3020900"/>
    <lineage>
        <taxon>Bacteria</taxon>
        <taxon>Pseudomonadati</taxon>
        <taxon>Nitrospirota</taxon>
        <taxon>Nitrospiria</taxon>
        <taxon>Nitrospirales</taxon>
        <taxon>Nitrospiraceae</taxon>
        <taxon>Nitrospira</taxon>
    </lineage>
</organism>
<dbReference type="SUPFAM" id="SSF52949">
    <property type="entry name" value="Macro domain-like"/>
    <property type="match status" value="1"/>
</dbReference>
<dbReference type="KEGG" id="nall:PP769_05610"/>
<sequence>MIDEVEGDILLSEAVAVAHGVAPHDNFANGLALALRERWPAMYKDFRHYCQVSNPKSGELWSWAGAGNVRIINLLTQEAPPSHGANPGKASVENINHCLKALRKMIESEKFSSVALPRLATGVGGLDWKDVKPLIEKHLGDLPISVYVYSTYHPGVKAKER</sequence>
<dbReference type="PANTHER" id="PTHR12521:SF0">
    <property type="entry name" value="ADP-RIBOSE GLYCOHYDROLASE OARD1"/>
    <property type="match status" value="1"/>
</dbReference>
<feature type="domain" description="Macro" evidence="2">
    <location>
        <begin position="1"/>
        <end position="161"/>
    </location>
</feature>
<dbReference type="PROSITE" id="PS51154">
    <property type="entry name" value="MACRO"/>
    <property type="match status" value="1"/>
</dbReference>
<dbReference type="InterPro" id="IPR043472">
    <property type="entry name" value="Macro_dom-like"/>
</dbReference>
<reference evidence="3 4" key="1">
    <citation type="submission" date="2023-01" db="EMBL/GenBank/DDBJ databases">
        <title>Cultivation and genomic characterization of new, ubiquitous marine nitrite-oxidizing bacteria from the Nitrospirales.</title>
        <authorList>
            <person name="Mueller A.J."/>
            <person name="Daebeler A."/>
            <person name="Herbold C.W."/>
            <person name="Kirkegaard R.H."/>
            <person name="Daims H."/>
        </authorList>
    </citation>
    <scope>NUCLEOTIDE SEQUENCE [LARGE SCALE GENOMIC DNA]</scope>
    <source>
        <strain evidence="3 4">VA</strain>
    </source>
</reference>
<proteinExistence type="predicted"/>
<dbReference type="InterPro" id="IPR050892">
    <property type="entry name" value="ADP-ribose_metab_enzymes"/>
</dbReference>
<evidence type="ECO:0000313" key="4">
    <source>
        <dbReference type="Proteomes" id="UP001302719"/>
    </source>
</evidence>
<dbReference type="SMART" id="SM00506">
    <property type="entry name" value="A1pp"/>
    <property type="match status" value="1"/>
</dbReference>
<name>A0AA96GCH1_9BACT</name>
<dbReference type="EMBL" id="CP116967">
    <property type="protein sequence ID" value="WNM59243.1"/>
    <property type="molecule type" value="Genomic_DNA"/>
</dbReference>
<accession>A0AA96GCH1</accession>
<dbReference type="RefSeq" id="WP_312645949.1">
    <property type="nucleotide sequence ID" value="NZ_CP116967.1"/>
</dbReference>